<gene>
    <name evidence="16" type="ORF">EWE75_15935</name>
</gene>
<dbReference type="InterPro" id="IPR000531">
    <property type="entry name" value="Beta-barrel_TonB"/>
</dbReference>
<dbReference type="GO" id="GO:0009279">
    <property type="term" value="C:cell outer membrane"/>
    <property type="evidence" value="ECO:0007669"/>
    <property type="project" value="UniProtKB-SubCell"/>
</dbReference>
<keyword evidence="17" id="KW-1185">Reference proteome</keyword>
<dbReference type="GO" id="GO:0006826">
    <property type="term" value="P:iron ion transport"/>
    <property type="evidence" value="ECO:0007669"/>
    <property type="project" value="UniProtKB-KW"/>
</dbReference>
<comment type="caution">
    <text evidence="16">The sequence shown here is derived from an EMBL/GenBank/DDBJ whole genome shotgun (WGS) entry which is preliminary data.</text>
</comment>
<evidence type="ECO:0000313" key="16">
    <source>
        <dbReference type="EMBL" id="RZF63540.1"/>
    </source>
</evidence>
<feature type="domain" description="TonB-dependent receptor plug" evidence="15">
    <location>
        <begin position="71"/>
        <end position="177"/>
    </location>
</feature>
<keyword evidence="7" id="KW-0406">Ion transport</keyword>
<accession>A0A4Q6XTD3</accession>
<evidence type="ECO:0000256" key="12">
    <source>
        <dbReference type="RuleBase" id="RU003357"/>
    </source>
</evidence>
<proteinExistence type="inferred from homology"/>
<dbReference type="Proteomes" id="UP000292085">
    <property type="component" value="Unassembled WGS sequence"/>
</dbReference>
<dbReference type="EMBL" id="SGIS01000025">
    <property type="protein sequence ID" value="RZF63540.1"/>
    <property type="molecule type" value="Genomic_DNA"/>
</dbReference>
<feature type="region of interest" description="Disordered" evidence="13">
    <location>
        <begin position="14"/>
        <end position="51"/>
    </location>
</feature>
<dbReference type="Pfam" id="PF07715">
    <property type="entry name" value="Plug"/>
    <property type="match status" value="1"/>
</dbReference>
<name>A0A4Q6XTD3_9SPHN</name>
<evidence type="ECO:0000256" key="3">
    <source>
        <dbReference type="ARBA" id="ARBA00022452"/>
    </source>
</evidence>
<organism evidence="16 17">
    <name type="scientific">Sphingomonas populi</name>
    <dbReference type="NCBI Taxonomy" id="2484750"/>
    <lineage>
        <taxon>Bacteria</taxon>
        <taxon>Pseudomonadati</taxon>
        <taxon>Pseudomonadota</taxon>
        <taxon>Alphaproteobacteria</taxon>
        <taxon>Sphingomonadales</taxon>
        <taxon>Sphingomonadaceae</taxon>
        <taxon>Sphingomonas</taxon>
    </lineage>
</organism>
<evidence type="ECO:0000256" key="8">
    <source>
        <dbReference type="ARBA" id="ARBA00023077"/>
    </source>
</evidence>
<keyword evidence="4" id="KW-0410">Iron transport</keyword>
<dbReference type="InterPro" id="IPR039426">
    <property type="entry name" value="TonB-dep_rcpt-like"/>
</dbReference>
<dbReference type="PANTHER" id="PTHR32552">
    <property type="entry name" value="FERRICHROME IRON RECEPTOR-RELATED"/>
    <property type="match status" value="1"/>
</dbReference>
<keyword evidence="2 11" id="KW-0813">Transport</keyword>
<dbReference type="OrthoDB" id="7614057at2"/>
<feature type="domain" description="TonB-dependent receptor-like beta-barrel" evidence="14">
    <location>
        <begin position="316"/>
        <end position="756"/>
    </location>
</feature>
<keyword evidence="16" id="KW-0675">Receptor</keyword>
<keyword evidence="5 11" id="KW-0812">Transmembrane</keyword>
<keyword evidence="6" id="KW-0408">Iron</keyword>
<evidence type="ECO:0000313" key="17">
    <source>
        <dbReference type="Proteomes" id="UP000292085"/>
    </source>
</evidence>
<reference evidence="16 17" key="1">
    <citation type="submission" date="2019-02" db="EMBL/GenBank/DDBJ databases">
        <authorList>
            <person name="Li Y."/>
        </authorList>
    </citation>
    <scope>NUCLEOTIDE SEQUENCE [LARGE SCALE GENOMIC DNA]</scope>
    <source>
        <strain evidence="16 17">3-7</strain>
    </source>
</reference>
<dbReference type="SUPFAM" id="SSF56935">
    <property type="entry name" value="Porins"/>
    <property type="match status" value="1"/>
</dbReference>
<dbReference type="Gene3D" id="2.40.170.20">
    <property type="entry name" value="TonB-dependent receptor, beta-barrel domain"/>
    <property type="match status" value="1"/>
</dbReference>
<feature type="compositionally biased region" description="Low complexity" evidence="13">
    <location>
        <begin position="19"/>
        <end position="50"/>
    </location>
</feature>
<evidence type="ECO:0000256" key="13">
    <source>
        <dbReference type="SAM" id="MobiDB-lite"/>
    </source>
</evidence>
<dbReference type="Pfam" id="PF00593">
    <property type="entry name" value="TonB_dep_Rec_b-barrel"/>
    <property type="match status" value="1"/>
</dbReference>
<dbReference type="PANTHER" id="PTHR32552:SF81">
    <property type="entry name" value="TONB-DEPENDENT OUTER MEMBRANE RECEPTOR"/>
    <property type="match status" value="1"/>
</dbReference>
<evidence type="ECO:0000256" key="10">
    <source>
        <dbReference type="ARBA" id="ARBA00023237"/>
    </source>
</evidence>
<sequence length="794" mass="86070">MAFCGQAYAQDVRAPEPAPAAAQDAPVAPQTAPAPAAEAASVPNANAPAPQNSEGLADIVVTAQRRSENLQRAAIAVSVLGGDAIRSANVATSAQLSSLVPALQVSNGNGAYANFYIRGVGNFTGNALTESAIAFNYDGAYVARPSSTAGFFYDLERVEVLKGPQGTLYGRNATGGAINVIPHKADFDWSGYGNVQYGNFNAVQLDGAINAPLASNAGLRISGIYATHDGYMKDGTDDQKDFGMRAQLRWEPTSDLSINIGADYFQQKGKGSGGTPYSLGIDNRYGNFSPQAAALYQTLPHVLGGRTFDPLPDIGFQNNEYYGVNATINYKTDIGNFTVIPSYRHSKLDFTTGNIGFFIMQKEAFNQISLEGRYASPESLPIRVLIGGYYFRERGHDPYNIIQNEFGLVDQTDQRYATNSAAAFGRATYDITQNLRINGGLRYTNERKAYTGDILALQRVCLAGFMQCPNAVAFPNTIAPPPVQIAPNGAVIPQFTADGIGQFGTLVPQDKRGTWNRVTWRAGLDWDVSSRNLLYASFETGFKSGGFFATRDLGTYQPETINAWTVGSKNRFFNNRLQLNLEAFYWKYQDQQISHLGLDSAGSLIFPTENVGRSTMKGVEVESQFLLTRNTLLNANIQYVDAVYDSFVYTTPNAGGTPQTGCGVTPGATGFTVNCSGRRPPQAPAWSVNLGVQQTIPLTNGAKFVFNARSHYQSRTLTGLDFLPNEYQPSYWTGDFQLTYNAPNDRWTIGAYANNIGNATVIGQSYLVTYSAVPSISSILRPPRTYGVRAGVRF</sequence>
<evidence type="ECO:0000259" key="14">
    <source>
        <dbReference type="Pfam" id="PF00593"/>
    </source>
</evidence>
<evidence type="ECO:0000256" key="6">
    <source>
        <dbReference type="ARBA" id="ARBA00023004"/>
    </source>
</evidence>
<evidence type="ECO:0000256" key="1">
    <source>
        <dbReference type="ARBA" id="ARBA00004571"/>
    </source>
</evidence>
<dbReference type="PROSITE" id="PS52016">
    <property type="entry name" value="TONB_DEPENDENT_REC_3"/>
    <property type="match status" value="1"/>
</dbReference>
<keyword evidence="10 11" id="KW-0998">Cell outer membrane</keyword>
<dbReference type="InterPro" id="IPR036942">
    <property type="entry name" value="Beta-barrel_TonB_sf"/>
</dbReference>
<evidence type="ECO:0000256" key="7">
    <source>
        <dbReference type="ARBA" id="ARBA00023065"/>
    </source>
</evidence>
<comment type="similarity">
    <text evidence="11 12">Belongs to the TonB-dependent receptor family.</text>
</comment>
<keyword evidence="8 12" id="KW-0798">TonB box</keyword>
<evidence type="ECO:0000256" key="9">
    <source>
        <dbReference type="ARBA" id="ARBA00023136"/>
    </source>
</evidence>
<evidence type="ECO:0000256" key="11">
    <source>
        <dbReference type="PROSITE-ProRule" id="PRU01360"/>
    </source>
</evidence>
<evidence type="ECO:0000256" key="4">
    <source>
        <dbReference type="ARBA" id="ARBA00022496"/>
    </source>
</evidence>
<evidence type="ECO:0000259" key="15">
    <source>
        <dbReference type="Pfam" id="PF07715"/>
    </source>
</evidence>
<comment type="subcellular location">
    <subcellularLocation>
        <location evidence="1 11">Cell outer membrane</location>
        <topology evidence="1 11">Multi-pass membrane protein</topology>
    </subcellularLocation>
</comment>
<evidence type="ECO:0000256" key="2">
    <source>
        <dbReference type="ARBA" id="ARBA00022448"/>
    </source>
</evidence>
<dbReference type="AlphaFoldDB" id="A0A4Q6XTD3"/>
<keyword evidence="9 11" id="KW-0472">Membrane</keyword>
<dbReference type="InterPro" id="IPR012910">
    <property type="entry name" value="Plug_dom"/>
</dbReference>
<protein>
    <submittedName>
        <fullName evidence="16">TonB-dependent receptor</fullName>
    </submittedName>
</protein>
<evidence type="ECO:0000256" key="5">
    <source>
        <dbReference type="ARBA" id="ARBA00022692"/>
    </source>
</evidence>
<keyword evidence="3 11" id="KW-1134">Transmembrane beta strand</keyword>